<keyword evidence="1" id="KW-0472">Membrane</keyword>
<dbReference type="InterPro" id="IPR036259">
    <property type="entry name" value="MFS_trans_sf"/>
</dbReference>
<dbReference type="SUPFAM" id="SSF103473">
    <property type="entry name" value="MFS general substrate transporter"/>
    <property type="match status" value="1"/>
</dbReference>
<proteinExistence type="predicted"/>
<dbReference type="Gene3D" id="1.20.1250.20">
    <property type="entry name" value="MFS general substrate transporter like domains"/>
    <property type="match status" value="1"/>
</dbReference>
<dbReference type="PANTHER" id="PTHR11360">
    <property type="entry name" value="MONOCARBOXYLATE TRANSPORTER"/>
    <property type="match status" value="1"/>
</dbReference>
<accession>A0ABM0N0M5</accession>
<evidence type="ECO:0000313" key="2">
    <source>
        <dbReference type="Proteomes" id="UP000694865"/>
    </source>
</evidence>
<gene>
    <name evidence="3" type="primary">LOC100371749</name>
</gene>
<keyword evidence="1" id="KW-1133">Transmembrane helix</keyword>
<dbReference type="InterPro" id="IPR011701">
    <property type="entry name" value="MFS"/>
</dbReference>
<feature type="transmembrane region" description="Helical" evidence="1">
    <location>
        <begin position="179"/>
        <end position="199"/>
    </location>
</feature>
<name>A0ABM0N0M5_SACKO</name>
<protein>
    <submittedName>
        <fullName evidence="3">Monocarboxylate transporter 1-like</fullName>
    </submittedName>
</protein>
<feature type="transmembrane region" description="Helical" evidence="1">
    <location>
        <begin position="90"/>
        <end position="115"/>
    </location>
</feature>
<feature type="transmembrane region" description="Helical" evidence="1">
    <location>
        <begin position="421"/>
        <end position="442"/>
    </location>
</feature>
<feature type="transmembrane region" description="Helical" evidence="1">
    <location>
        <begin position="395"/>
        <end position="415"/>
    </location>
</feature>
<feature type="transmembrane region" description="Helical" evidence="1">
    <location>
        <begin position="267"/>
        <end position="288"/>
    </location>
</feature>
<dbReference type="RefSeq" id="XP_006825816.1">
    <property type="nucleotide sequence ID" value="XM_006825753.1"/>
</dbReference>
<evidence type="ECO:0000256" key="1">
    <source>
        <dbReference type="SAM" id="Phobius"/>
    </source>
</evidence>
<feature type="transmembrane region" description="Helical" evidence="1">
    <location>
        <begin position="152"/>
        <end position="173"/>
    </location>
</feature>
<feature type="transmembrane region" description="Helical" evidence="1">
    <location>
        <begin position="300"/>
        <end position="320"/>
    </location>
</feature>
<feature type="transmembrane region" description="Helical" evidence="1">
    <location>
        <begin position="121"/>
        <end position="140"/>
    </location>
</feature>
<keyword evidence="1" id="KW-0812">Transmembrane</keyword>
<keyword evidence="2" id="KW-1185">Reference proteome</keyword>
<dbReference type="InterPro" id="IPR050327">
    <property type="entry name" value="Proton-linked_MCT"/>
</dbReference>
<feature type="transmembrane region" description="Helical" evidence="1">
    <location>
        <begin position="61"/>
        <end position="78"/>
    </location>
</feature>
<dbReference type="GeneID" id="100371749"/>
<evidence type="ECO:0000313" key="3">
    <source>
        <dbReference type="RefSeq" id="XP_006825816.1"/>
    </source>
</evidence>
<feature type="transmembrane region" description="Helical" evidence="1">
    <location>
        <begin position="21"/>
        <end position="41"/>
    </location>
</feature>
<feature type="transmembrane region" description="Helical" evidence="1">
    <location>
        <begin position="327"/>
        <end position="349"/>
    </location>
</feature>
<reference evidence="3" key="1">
    <citation type="submission" date="2025-08" db="UniProtKB">
        <authorList>
            <consortium name="RefSeq"/>
        </authorList>
    </citation>
    <scope>IDENTIFICATION</scope>
    <source>
        <tissue evidence="3">Testes</tissue>
    </source>
</reference>
<dbReference type="Proteomes" id="UP000694865">
    <property type="component" value="Unplaced"/>
</dbReference>
<dbReference type="PANTHER" id="PTHR11360:SF284">
    <property type="entry name" value="EG:103B4.3 PROTEIN-RELATED"/>
    <property type="match status" value="1"/>
</dbReference>
<dbReference type="Pfam" id="PF07690">
    <property type="entry name" value="MFS_1"/>
    <property type="match status" value="1"/>
</dbReference>
<sequence>MSDGMSPKIVDVARRRKEERVAWVTTMSASAVLFLSCGFLMSFSVFFLELKVYFNTGAHEVSWLVALQFSIAMIIGPLSVSMSRRFDSRFVVFVGGYTISLGLIISAFSNAMFLLYFSYGIMPGIGLGLVISSALSSIEFKADNPSQNTRRLVCYTGASLGGIILPLVANFFIQLYDWYGALLLLCASMLNICVFSILLKRPLVATEKQNTSMFGNGTTSLNGSYRMAAGNTVTENQNLINGHDRNTPKVDYPLVNELAIIRKTPMYILYLVIHVLVGMALFIPSVYLTAYAIESNVDEVYVVFYIPMLSLGALLSHTVITLNPFDFSPYIILIISVAIATLGSCAIPLKTTAGVLFAFAVVHGFAKTVITTTLDDIASKMVKESDGTPRMTLCLPLLGVGQLVGIVLTGVAFDATGTYDLAFYVGGALLGMVLLLILPTLVQRCRAEDTNCGRRPKKIVQERRAYRSSSL</sequence>
<feature type="transmembrane region" description="Helical" evidence="1">
    <location>
        <begin position="355"/>
        <end position="374"/>
    </location>
</feature>
<organism evidence="2 3">
    <name type="scientific">Saccoglossus kowalevskii</name>
    <name type="common">Acorn worm</name>
    <dbReference type="NCBI Taxonomy" id="10224"/>
    <lineage>
        <taxon>Eukaryota</taxon>
        <taxon>Metazoa</taxon>
        <taxon>Hemichordata</taxon>
        <taxon>Enteropneusta</taxon>
        <taxon>Harrimaniidae</taxon>
        <taxon>Saccoglossus</taxon>
    </lineage>
</organism>